<dbReference type="SMART" id="SM01359">
    <property type="entry name" value="A2M_N_2"/>
    <property type="match status" value="1"/>
</dbReference>
<evidence type="ECO:0000256" key="3">
    <source>
        <dbReference type="SAM" id="MobiDB-lite"/>
    </source>
</evidence>
<dbReference type="PANTHER" id="PTHR11412:SF136">
    <property type="entry name" value="CD109 ANTIGEN"/>
    <property type="match status" value="1"/>
</dbReference>
<evidence type="ECO:0000313" key="6">
    <source>
        <dbReference type="Proteomes" id="UP000245119"/>
    </source>
</evidence>
<dbReference type="AlphaFoldDB" id="A0A2T7PNH0"/>
<comment type="caution">
    <text evidence="5">The sequence shown here is derived from an EMBL/GenBank/DDBJ whole genome shotgun (WGS) entry which is preliminary data.</text>
</comment>
<proteinExistence type="predicted"/>
<keyword evidence="1" id="KW-0732">Signal</keyword>
<dbReference type="STRING" id="400727.A0A2T7PNH0"/>
<accession>A0A2T7PNH0</accession>
<feature type="compositionally biased region" description="Basic residues" evidence="3">
    <location>
        <begin position="465"/>
        <end position="476"/>
    </location>
</feature>
<keyword evidence="6" id="KW-1185">Reference proteome</keyword>
<organism evidence="5 6">
    <name type="scientific">Pomacea canaliculata</name>
    <name type="common">Golden apple snail</name>
    <dbReference type="NCBI Taxonomy" id="400727"/>
    <lineage>
        <taxon>Eukaryota</taxon>
        <taxon>Metazoa</taxon>
        <taxon>Spiralia</taxon>
        <taxon>Lophotrochozoa</taxon>
        <taxon>Mollusca</taxon>
        <taxon>Gastropoda</taxon>
        <taxon>Caenogastropoda</taxon>
        <taxon>Architaenioglossa</taxon>
        <taxon>Ampullarioidea</taxon>
        <taxon>Ampullariidae</taxon>
        <taxon>Pomacea</taxon>
    </lineage>
</organism>
<dbReference type="EMBL" id="PZQS01000003">
    <property type="protein sequence ID" value="PVD34971.1"/>
    <property type="molecule type" value="Genomic_DNA"/>
</dbReference>
<keyword evidence="2" id="KW-0882">Thioester bond</keyword>
<evidence type="ECO:0000259" key="4">
    <source>
        <dbReference type="SMART" id="SM01359"/>
    </source>
</evidence>
<evidence type="ECO:0000256" key="2">
    <source>
        <dbReference type="ARBA" id="ARBA00022966"/>
    </source>
</evidence>
<dbReference type="GO" id="GO:0004866">
    <property type="term" value="F:endopeptidase inhibitor activity"/>
    <property type="evidence" value="ECO:0007669"/>
    <property type="project" value="InterPro"/>
</dbReference>
<sequence length="771" mass="84399">MTKTNVDFRVKIAATDRGPRGTGRTLNNDELPRCAVILCLHVEASIMLRTFVIAALVAGILAKDTYVVVAPSKMRPGMDLSVSVNILHATADVSVTASVVRTSNNSEIVSATKTFREGHPGAIDLQIPDHLTGSGYELQVSGSGGLTFANKTTLAFSAKSKSIFVQTDKAMYKPGQTVNFRVFAAYPDLTLYTGPIDIEIFDPNTNKIKQWLAESATDGVITKELELSTLPVMGDGNQGHSRLLLYLCSSTAVLCILVLPKFEVSVELPSYVLTTAESIPVSVTAKYTYGQPVAGPVVVEAKLTNAYYQRYGALFSRQSSWTVKERPRSSSHAEIRRLSNNAVYAGAINFTANVTETLTGITLSGSSEVTAYTQPYKLEFLSSNPKTFKPALEYTAYVTKIPSRTASRSVTRRQDGHPENHGDGPGGAEDRHPTPTTTPRPPTLTWAPKPSQSPTTVSSPSPVRARQRHQPQHPRQCHAEYGGVSVYSNVERSYSPSNNYIQLFLRTTTRLQAGGQVDFEVRSTEPINDMVYQILSRGSIVSTGKVSAGGVTSFLFSTPVTSAMAPNARIVLYYVSVSVDRVEAQPAENVQVKVTATPRSTAYLLAVDQSVLLLKSGNDITQEQVIGELKTYDTIETASSPYIDVLPFGAIARRKRMIWFPFPRYYGGSDANQIFKLKSTSGFTSEQLRLLCSQNVAHKDGCRRCFDILLEEKADVAFRESARVDEVQPLPDNSLQEGGLQEVERVRSVFPETWMWTSKTVRCLPILPTTS</sequence>
<reference evidence="5 6" key="1">
    <citation type="submission" date="2018-04" db="EMBL/GenBank/DDBJ databases">
        <title>The genome of golden apple snail Pomacea canaliculata provides insight into stress tolerance and invasive adaptation.</title>
        <authorList>
            <person name="Liu C."/>
            <person name="Liu B."/>
            <person name="Ren Y."/>
            <person name="Zhang Y."/>
            <person name="Wang H."/>
            <person name="Li S."/>
            <person name="Jiang F."/>
            <person name="Yin L."/>
            <person name="Zhang G."/>
            <person name="Qian W."/>
            <person name="Fan W."/>
        </authorList>
    </citation>
    <scope>NUCLEOTIDE SEQUENCE [LARGE SCALE GENOMIC DNA]</scope>
    <source>
        <strain evidence="5">SZHN2017</strain>
        <tissue evidence="5">Muscle</tissue>
    </source>
</reference>
<dbReference type="Pfam" id="PF07703">
    <property type="entry name" value="A2M_BRD"/>
    <property type="match status" value="1"/>
</dbReference>
<dbReference type="InterPro" id="IPR002890">
    <property type="entry name" value="MG2"/>
</dbReference>
<name>A0A2T7PNH0_POMCA</name>
<dbReference type="PANTHER" id="PTHR11412">
    <property type="entry name" value="MACROGLOBULIN / COMPLEMENT"/>
    <property type="match status" value="1"/>
</dbReference>
<dbReference type="InterPro" id="IPR041555">
    <property type="entry name" value="MG3"/>
</dbReference>
<evidence type="ECO:0000256" key="1">
    <source>
        <dbReference type="ARBA" id="ARBA00022729"/>
    </source>
</evidence>
<feature type="compositionally biased region" description="Low complexity" evidence="3">
    <location>
        <begin position="443"/>
        <end position="464"/>
    </location>
</feature>
<dbReference type="Pfam" id="PF17791">
    <property type="entry name" value="MG3"/>
    <property type="match status" value="1"/>
</dbReference>
<dbReference type="Gene3D" id="2.60.40.2950">
    <property type="match status" value="1"/>
</dbReference>
<protein>
    <recommendedName>
        <fullName evidence="4">Alpha-2-macroglobulin bait region domain-containing protein</fullName>
    </recommendedName>
</protein>
<dbReference type="InterPro" id="IPR011625">
    <property type="entry name" value="A2M_N_BRD"/>
</dbReference>
<dbReference type="OrthoDB" id="9998011at2759"/>
<dbReference type="InterPro" id="IPR050473">
    <property type="entry name" value="A2M/Complement_sys"/>
</dbReference>
<feature type="compositionally biased region" description="Basic and acidic residues" evidence="3">
    <location>
        <begin position="412"/>
        <end position="433"/>
    </location>
</feature>
<gene>
    <name evidence="5" type="ORF">C0Q70_06252</name>
</gene>
<evidence type="ECO:0000313" key="5">
    <source>
        <dbReference type="EMBL" id="PVD34971.1"/>
    </source>
</evidence>
<dbReference type="Pfam" id="PF01835">
    <property type="entry name" value="MG2"/>
    <property type="match status" value="1"/>
</dbReference>
<dbReference type="Gene3D" id="2.60.40.1930">
    <property type="match status" value="2"/>
</dbReference>
<feature type="domain" description="Alpha-2-macroglobulin bait region" evidence="4">
    <location>
        <begin position="501"/>
        <end position="614"/>
    </location>
</feature>
<feature type="region of interest" description="Disordered" evidence="3">
    <location>
        <begin position="404"/>
        <end position="478"/>
    </location>
</feature>
<dbReference type="Proteomes" id="UP000245119">
    <property type="component" value="Linkage Group LG3"/>
</dbReference>
<dbReference type="Gene3D" id="2.60.40.1940">
    <property type="match status" value="1"/>
</dbReference>